<dbReference type="Proteomes" id="UP001055072">
    <property type="component" value="Unassembled WGS sequence"/>
</dbReference>
<evidence type="ECO:0000313" key="1">
    <source>
        <dbReference type="EMBL" id="KAI0089451.1"/>
    </source>
</evidence>
<sequence length="1466" mass="164087">MSIPQSHKQEPIPEKPSRSEAFRDRRSFSSPDIELTADDISDDTLDGLANEAPFDLERFLRRFMKQRDKAENVVHRELGVYFKDLHVTGLGASVSHQPTVGSMIDPRNIIHAINDVRHPAVRSILTGFEGVVRPGEMLLVLGRPGAGCSSFLKTLANHTSEFHGISGEVRFSSLTPDAIEKHYRGDVQYCPEDDVHFPTLTVEETLRFASKTRAPKNRLEGRSRKEFEKTVVDLLMSVFGLRAQRDTKVGDAWVRGVSGGEKKRVSLAEVMATRCLLGAWDGATTGLDSSTALEFIQSLRIATDAVRMTTIVSIYQAGESLYELFDKVCVIYEGKMVYFGPANKARQYFIDLGYEPANRQTTADFLVAVTDPNGRIPRAVSHPVPRTSTEFAEHFKKHPLAQQNKEDMALYHSEYVESSTKESEYRRSAMMEHAKHARKGSPYVVSLPMQARALMVRRWQILMGRWETVVLDMTVFLIQAIIMGTVFFRLKNNTSTFFSRGGVLFFAILFSALTTMAEIPALFSQRPIVLRQFRAAMYHPFAESAALTLVDVPMTLAQLTVFCILLYFFVGLQESAGQFFIFYLFVFAMTITMKAWFRALTAAFHQPAPAQTVAGMSILLLTLYTGYTIPQPSMIGALRWITYINPLKYGFEAIMMNEMHTIHAECSTLIPQGPGYDGIVSIDNQVCTSVGSQPGQSTVSGELYAHLSFGYAYSHLWRNFGIVCVFGIAFVSAYWILTELNTRSVHSASVTWFKRGSKATKAFRQQEKSSSDPEKGEDNTTTSSVNGSAPQGNANGHPKDTNMRVDSTTAPAMTDIFSWQHLEYTVPLSDGSHRKLLDDVSGFVAPGKLTALMGESGAGKTTLLNVLAERTNFGVVKGDRFVNGHAPPQDFGAQTGYCQQQDTHLATQTVREALIFSAMLRQPPSVPLKEKEDYAEKCLEMCGLEAYADAIVGTLNVEMRKRTTIAVELVAKPRLLLFLDEPTSGLDSQSAWAIVAFLRELADKAGQAILCTIHQPSGELFQVFDRLLLLKVGGQTVYYGDLGYNSSTIIEYFQRNGARECKTEENPAEYILQVIGAGANATADRDWHEIWKAAPESVALQEEIDRIHAEGRQRPPVEAALDKKYATLWPYQVATLTRRGMQSLWRSPTYIISKIALNVVAGLFIGFTFFKSKDSIQGTQNKLFSIFMGCVISVAVAQQLQVPFITMRDLYEIRERPSRMYSWTALLTSQILGEIPWNIFGSSLFFLCWFWTVGYESTARRAGYMYLVQGVLFPLYYTTVGQAIASMAPNTQIAALLFSFTFSFVLIFNGVLQPFSHLGWWQWMYHVSPYTYLIEGLLSSAVGNQDINCASVEFVRLTPPAGQTCSSYLQPFVNAAGGYILNGNATDECAYCPFRTTNEFLSNNFNMKYSHRWRDVGIFVGFIWINIGFIFVLSYIFRFREGSVIASIKRRIERFKNRKSLSSSSS</sequence>
<comment type="caution">
    <text evidence="1">The sequence shown here is derived from an EMBL/GenBank/DDBJ whole genome shotgun (WGS) entry which is preliminary data.</text>
</comment>
<gene>
    <name evidence="1" type="ORF">BDY19DRAFT_104133</name>
</gene>
<accession>A0ACB8U587</accession>
<proteinExistence type="predicted"/>
<evidence type="ECO:0000313" key="2">
    <source>
        <dbReference type="Proteomes" id="UP001055072"/>
    </source>
</evidence>
<protein>
    <submittedName>
        <fullName evidence="1">Pleiotropic drug resistance ABC transporter</fullName>
    </submittedName>
</protein>
<organism evidence="1 2">
    <name type="scientific">Irpex rosettiformis</name>
    <dbReference type="NCBI Taxonomy" id="378272"/>
    <lineage>
        <taxon>Eukaryota</taxon>
        <taxon>Fungi</taxon>
        <taxon>Dikarya</taxon>
        <taxon>Basidiomycota</taxon>
        <taxon>Agaricomycotina</taxon>
        <taxon>Agaricomycetes</taxon>
        <taxon>Polyporales</taxon>
        <taxon>Irpicaceae</taxon>
        <taxon>Irpex</taxon>
    </lineage>
</organism>
<dbReference type="EMBL" id="MU274910">
    <property type="protein sequence ID" value="KAI0089451.1"/>
    <property type="molecule type" value="Genomic_DNA"/>
</dbReference>
<name>A0ACB8U587_9APHY</name>
<keyword evidence="2" id="KW-1185">Reference proteome</keyword>
<reference evidence="1" key="1">
    <citation type="journal article" date="2021" name="Environ. Microbiol.">
        <title>Gene family expansions and transcriptome signatures uncover fungal adaptations to wood decay.</title>
        <authorList>
            <person name="Hage H."/>
            <person name="Miyauchi S."/>
            <person name="Viragh M."/>
            <person name="Drula E."/>
            <person name="Min B."/>
            <person name="Chaduli D."/>
            <person name="Navarro D."/>
            <person name="Favel A."/>
            <person name="Norest M."/>
            <person name="Lesage-Meessen L."/>
            <person name="Balint B."/>
            <person name="Merenyi Z."/>
            <person name="de Eugenio L."/>
            <person name="Morin E."/>
            <person name="Martinez A.T."/>
            <person name="Baldrian P."/>
            <person name="Stursova M."/>
            <person name="Martinez M.J."/>
            <person name="Novotny C."/>
            <person name="Magnuson J.K."/>
            <person name="Spatafora J.W."/>
            <person name="Maurice S."/>
            <person name="Pangilinan J."/>
            <person name="Andreopoulos W."/>
            <person name="LaButti K."/>
            <person name="Hundley H."/>
            <person name="Na H."/>
            <person name="Kuo A."/>
            <person name="Barry K."/>
            <person name="Lipzen A."/>
            <person name="Henrissat B."/>
            <person name="Riley R."/>
            <person name="Ahrendt S."/>
            <person name="Nagy L.G."/>
            <person name="Grigoriev I.V."/>
            <person name="Martin F."/>
            <person name="Rosso M.N."/>
        </authorList>
    </citation>
    <scope>NUCLEOTIDE SEQUENCE</scope>
    <source>
        <strain evidence="1">CBS 384.51</strain>
    </source>
</reference>